<gene>
    <name evidence="3" type="ORF">GWK15_19000</name>
    <name evidence="2" type="ORF">GXW75_16065</name>
</gene>
<evidence type="ECO:0000313" key="2">
    <source>
        <dbReference type="EMBL" id="MBR0660774.1"/>
    </source>
</evidence>
<dbReference type="NCBIfam" id="TIGR01444">
    <property type="entry name" value="fkbM_fam"/>
    <property type="match status" value="1"/>
</dbReference>
<dbReference type="SUPFAM" id="SSF53335">
    <property type="entry name" value="S-adenosyl-L-methionine-dependent methyltransferases"/>
    <property type="match status" value="1"/>
</dbReference>
<evidence type="ECO:0000313" key="5">
    <source>
        <dbReference type="Proteomes" id="UP001138708"/>
    </source>
</evidence>
<protein>
    <submittedName>
        <fullName evidence="2">FkbM family methyltransferase</fullName>
    </submittedName>
</protein>
<reference evidence="2" key="1">
    <citation type="submission" date="2020-01" db="EMBL/GenBank/DDBJ databases">
        <authorList>
            <person name="Rat A."/>
        </authorList>
    </citation>
    <scope>NUCLEOTIDE SEQUENCE</scope>
    <source>
        <strain evidence="2">LMG 31161</strain>
    </source>
</reference>
<proteinExistence type="predicted"/>
<dbReference type="Proteomes" id="UP000746741">
    <property type="component" value="Unassembled WGS sequence"/>
</dbReference>
<keyword evidence="4" id="KW-1185">Reference proteome</keyword>
<dbReference type="EMBL" id="JAAEDK010000037">
    <property type="protein sequence ID" value="MBR0660774.1"/>
    <property type="molecule type" value="Genomic_DNA"/>
</dbReference>
<feature type="domain" description="Methyltransferase FkbM" evidence="1">
    <location>
        <begin position="42"/>
        <end position="193"/>
    </location>
</feature>
<name>A0A9X9WKB4_9PROT</name>
<dbReference type="InterPro" id="IPR052514">
    <property type="entry name" value="SAM-dependent_MTase"/>
</dbReference>
<reference evidence="2" key="3">
    <citation type="journal article" date="2021" name="Syst. Appl. Microbiol.">
        <title>Roseomonas hellenica sp. nov., isolated from roots of wild-growing Alkanna tinctoria.</title>
        <authorList>
            <person name="Rat A."/>
            <person name="Naranjo H.D."/>
            <person name="Lebbe L."/>
            <person name="Cnockaert M."/>
            <person name="Krigas N."/>
            <person name="Grigoriadou K."/>
            <person name="Maloupa E."/>
            <person name="Willems A."/>
        </authorList>
    </citation>
    <scope>NUCLEOTIDE SEQUENCE</scope>
    <source>
        <strain evidence="2">LMG 31161</strain>
    </source>
</reference>
<dbReference type="GO" id="GO:0008168">
    <property type="term" value="F:methyltransferase activity"/>
    <property type="evidence" value="ECO:0007669"/>
    <property type="project" value="UniProtKB-KW"/>
</dbReference>
<dbReference type="InterPro" id="IPR029063">
    <property type="entry name" value="SAM-dependent_MTases_sf"/>
</dbReference>
<accession>A0A9X9WKB4</accession>
<organism evidence="2 5">
    <name type="scientific">Neoroseomonas oryzicola</name>
    <dbReference type="NCBI Taxonomy" id="535904"/>
    <lineage>
        <taxon>Bacteria</taxon>
        <taxon>Pseudomonadati</taxon>
        <taxon>Pseudomonadota</taxon>
        <taxon>Alphaproteobacteria</taxon>
        <taxon>Acetobacterales</taxon>
        <taxon>Acetobacteraceae</taxon>
        <taxon>Neoroseomonas</taxon>
    </lineage>
</organism>
<dbReference type="Proteomes" id="UP001138708">
    <property type="component" value="Unassembled WGS sequence"/>
</dbReference>
<comment type="caution">
    <text evidence="2">The sequence shown here is derived from an EMBL/GenBank/DDBJ whole genome shotgun (WGS) entry which is preliminary data.</text>
</comment>
<dbReference type="AlphaFoldDB" id="A0A9X9WKB4"/>
<reference evidence="3 4" key="2">
    <citation type="submission" date="2020-02" db="EMBL/GenBank/DDBJ databases">
        <authorList>
            <person name="Sun Q."/>
            <person name="Inoue M."/>
        </authorList>
    </citation>
    <scope>NUCLEOTIDE SEQUENCE [LARGE SCALE GENOMIC DNA]</scope>
    <source>
        <strain evidence="3 4">KCTC 22478</strain>
    </source>
</reference>
<dbReference type="PANTHER" id="PTHR34203:SF15">
    <property type="entry name" value="SLL1173 PROTEIN"/>
    <property type="match status" value="1"/>
</dbReference>
<dbReference type="InterPro" id="IPR006342">
    <property type="entry name" value="FkbM_mtfrase"/>
</dbReference>
<dbReference type="RefSeq" id="WP_168042960.1">
    <property type="nucleotide sequence ID" value="NZ_JAAEDK010000037.1"/>
</dbReference>
<keyword evidence="2" id="KW-0808">Transferase</keyword>
<keyword evidence="2" id="KW-0489">Methyltransferase</keyword>
<dbReference type="EMBL" id="JAAVUP010000007">
    <property type="protein sequence ID" value="NKE19052.1"/>
    <property type="molecule type" value="Genomic_DNA"/>
</dbReference>
<dbReference type="Gene3D" id="3.40.50.150">
    <property type="entry name" value="Vaccinia Virus protein VP39"/>
    <property type="match status" value="1"/>
</dbReference>
<dbReference type="GO" id="GO:0032259">
    <property type="term" value="P:methylation"/>
    <property type="evidence" value="ECO:0007669"/>
    <property type="project" value="UniProtKB-KW"/>
</dbReference>
<sequence length="247" mass="27161">MNVAEAEERIGALSHRQRHFLCEKLTEISYSRYLREGDSAIDCGANIGHHTRLLSKVVGPGGRVHAFEPNPTLFKGLLALGANIRLWPFAAGDELQICRLHIPEGLIGWASLEDIRTLLPDRTFRLVTTAQVRIDDLVELQGETIRFVKIDVERSELRVLRGMQALLQKDGPVVIFEGLNPAIREFLAGIGYEIRDLLGRPVGGGRPIMANVVAVPAKNADALLGLAMPQARDLGEAFDVTMATVKE</sequence>
<evidence type="ECO:0000313" key="4">
    <source>
        <dbReference type="Proteomes" id="UP000746741"/>
    </source>
</evidence>
<evidence type="ECO:0000259" key="1">
    <source>
        <dbReference type="Pfam" id="PF05050"/>
    </source>
</evidence>
<evidence type="ECO:0000313" key="3">
    <source>
        <dbReference type="EMBL" id="NKE19052.1"/>
    </source>
</evidence>
<dbReference type="Pfam" id="PF05050">
    <property type="entry name" value="Methyltransf_21"/>
    <property type="match status" value="1"/>
</dbReference>
<dbReference type="PANTHER" id="PTHR34203">
    <property type="entry name" value="METHYLTRANSFERASE, FKBM FAMILY PROTEIN"/>
    <property type="match status" value="1"/>
</dbReference>